<dbReference type="PANTHER" id="PTHR41523:SF8">
    <property type="entry name" value="ETHYLENE RESPONSE SENSOR PROTEIN"/>
    <property type="match status" value="1"/>
</dbReference>
<evidence type="ECO:0000256" key="1">
    <source>
        <dbReference type="ARBA" id="ARBA00000085"/>
    </source>
</evidence>
<dbReference type="InterPro" id="IPR004096">
    <property type="entry name" value="V4R"/>
</dbReference>
<dbReference type="EMBL" id="PFFQ01000064">
    <property type="protein sequence ID" value="PIW14124.1"/>
    <property type="molecule type" value="Genomic_DNA"/>
</dbReference>
<evidence type="ECO:0000256" key="5">
    <source>
        <dbReference type="ARBA" id="ARBA00022741"/>
    </source>
</evidence>
<sequence length="486" mass="54837">MGNYTDFSREDLLARIAELESENVRLCGSVLPPKACGATVSVPEALAPIFERAQNNVQRYFQNLEFRPEQGMIEVDNERYVLIRASSLSCDFFNYLSYLYSDRDLETAFQTGQDFLFDIGHVLGIEDAKSFHARMHLQDPIEKLSAGPVHFAYAGWGFVEILPESRPVPNEHFFLKYNHPYSFEADSWISRGQRSQDTVCIMNAAYSSGWCEASFGLPLTAVEISCRARGDAACSFIMAPPDKIHLYLQAELSQAGVQEKSSTPLFFNRKLSEELIRASLQEKKILLQEIHHRVKNNLQLVVSLITLQIKLLQNLESEESLRCTQRRIAAIAMIHEMLYESENFSQIPYREYIERLLTQSLRGMSDGATPIALKLELEDISLKMDTAIPLGLILNELTTNALKHAFADTFQPEIQVSLSELAPRKFKLHFCDNGSGLPKDLQIDTLSSLGLRLILNLVRQLQGELEIIPQGRGTCFQICFEEGGGA</sequence>
<evidence type="ECO:0000256" key="6">
    <source>
        <dbReference type="ARBA" id="ARBA00022777"/>
    </source>
</evidence>
<evidence type="ECO:0000313" key="10">
    <source>
        <dbReference type="EMBL" id="PIW14124.1"/>
    </source>
</evidence>
<comment type="catalytic activity">
    <reaction evidence="1">
        <text>ATP + protein L-histidine = ADP + protein N-phospho-L-histidine.</text>
        <dbReference type="EC" id="2.7.13.3"/>
    </reaction>
</comment>
<keyword evidence="7" id="KW-0067">ATP-binding</keyword>
<name>A0A2M7FXV4_9BACT</name>
<evidence type="ECO:0000256" key="2">
    <source>
        <dbReference type="ARBA" id="ARBA00012438"/>
    </source>
</evidence>
<organism evidence="10 11">
    <name type="scientific">bacterium (Candidatus Blackallbacteria) CG17_big_fil_post_rev_8_21_14_2_50_48_46</name>
    <dbReference type="NCBI Taxonomy" id="2014261"/>
    <lineage>
        <taxon>Bacteria</taxon>
        <taxon>Candidatus Blackallbacteria</taxon>
    </lineage>
</organism>
<keyword evidence="5" id="KW-0547">Nucleotide-binding</keyword>
<dbReference type="SMART" id="SM00387">
    <property type="entry name" value="HATPase_c"/>
    <property type="match status" value="1"/>
</dbReference>
<protein>
    <recommendedName>
        <fullName evidence="2">histidine kinase</fullName>
        <ecNumber evidence="2">2.7.13.3</ecNumber>
    </recommendedName>
</protein>
<keyword evidence="6" id="KW-0418">Kinase</keyword>
<dbReference type="GO" id="GO:0004673">
    <property type="term" value="F:protein histidine kinase activity"/>
    <property type="evidence" value="ECO:0007669"/>
    <property type="project" value="UniProtKB-EC"/>
</dbReference>
<dbReference type="SUPFAM" id="SSF55874">
    <property type="entry name" value="ATPase domain of HSP90 chaperone/DNA topoisomerase II/histidine kinase"/>
    <property type="match status" value="1"/>
</dbReference>
<dbReference type="SUPFAM" id="SSF111126">
    <property type="entry name" value="Ligand-binding domain in the NO signalling and Golgi transport"/>
    <property type="match status" value="1"/>
</dbReference>
<dbReference type="Pfam" id="PF07568">
    <property type="entry name" value="HisKA_2"/>
    <property type="match status" value="1"/>
</dbReference>
<feature type="domain" description="Histidine kinase/HSP90-like ATPase" evidence="8">
    <location>
        <begin position="385"/>
        <end position="484"/>
    </location>
</feature>
<dbReference type="GO" id="GO:0005524">
    <property type="term" value="F:ATP binding"/>
    <property type="evidence" value="ECO:0007669"/>
    <property type="project" value="UniProtKB-KW"/>
</dbReference>
<evidence type="ECO:0000256" key="7">
    <source>
        <dbReference type="ARBA" id="ARBA00022840"/>
    </source>
</evidence>
<comment type="caution">
    <text evidence="10">The sequence shown here is derived from an EMBL/GenBank/DDBJ whole genome shotgun (WGS) entry which is preliminary data.</text>
</comment>
<evidence type="ECO:0000259" key="9">
    <source>
        <dbReference type="SMART" id="SM00989"/>
    </source>
</evidence>
<dbReference type="Proteomes" id="UP000231019">
    <property type="component" value="Unassembled WGS sequence"/>
</dbReference>
<dbReference type="Gene3D" id="3.30.450.20">
    <property type="entry name" value="PAS domain"/>
    <property type="match status" value="1"/>
</dbReference>
<evidence type="ECO:0000256" key="3">
    <source>
        <dbReference type="ARBA" id="ARBA00022553"/>
    </source>
</evidence>
<evidence type="ECO:0000259" key="8">
    <source>
        <dbReference type="SMART" id="SM00387"/>
    </source>
</evidence>
<dbReference type="PANTHER" id="PTHR41523">
    <property type="entry name" value="TWO-COMPONENT SYSTEM SENSOR PROTEIN"/>
    <property type="match status" value="1"/>
</dbReference>
<keyword evidence="4" id="KW-0808">Transferase</keyword>
<reference evidence="10 11" key="1">
    <citation type="submission" date="2017-09" db="EMBL/GenBank/DDBJ databases">
        <title>Depth-based differentiation of microbial function through sediment-hosted aquifers and enrichment of novel symbionts in the deep terrestrial subsurface.</title>
        <authorList>
            <person name="Probst A.J."/>
            <person name="Ladd B."/>
            <person name="Jarett J.K."/>
            <person name="Geller-Mcgrath D.E."/>
            <person name="Sieber C.M."/>
            <person name="Emerson J.B."/>
            <person name="Anantharaman K."/>
            <person name="Thomas B.C."/>
            <person name="Malmstrom R."/>
            <person name="Stieglmeier M."/>
            <person name="Klingl A."/>
            <person name="Woyke T."/>
            <person name="Ryan C.M."/>
            <person name="Banfield J.F."/>
        </authorList>
    </citation>
    <scope>NUCLEOTIDE SEQUENCE [LARGE SCALE GENOMIC DNA]</scope>
    <source>
        <strain evidence="10">CG17_big_fil_post_rev_8_21_14_2_50_48_46</strain>
    </source>
</reference>
<dbReference type="Gene3D" id="3.30.1380.20">
    <property type="entry name" value="Trafficking protein particle complex subunit 3"/>
    <property type="match status" value="1"/>
</dbReference>
<dbReference type="InterPro" id="IPR024096">
    <property type="entry name" value="NO_sig/Golgi_transp_ligand-bd"/>
</dbReference>
<dbReference type="Gene3D" id="3.30.565.10">
    <property type="entry name" value="Histidine kinase-like ATPase, C-terminal domain"/>
    <property type="match status" value="1"/>
</dbReference>
<dbReference type="SMART" id="SM00989">
    <property type="entry name" value="V4R"/>
    <property type="match status" value="1"/>
</dbReference>
<feature type="domain" description="4-vinyl reductase 4VR" evidence="9">
    <location>
        <begin position="178"/>
        <end position="240"/>
    </location>
</feature>
<dbReference type="AlphaFoldDB" id="A0A2M7FXV4"/>
<dbReference type="EC" id="2.7.13.3" evidence="2"/>
<dbReference type="InterPro" id="IPR003594">
    <property type="entry name" value="HATPase_dom"/>
</dbReference>
<evidence type="ECO:0000313" key="11">
    <source>
        <dbReference type="Proteomes" id="UP000231019"/>
    </source>
</evidence>
<dbReference type="InterPro" id="IPR036890">
    <property type="entry name" value="HATPase_C_sf"/>
</dbReference>
<evidence type="ECO:0000256" key="4">
    <source>
        <dbReference type="ARBA" id="ARBA00022679"/>
    </source>
</evidence>
<keyword evidence="3" id="KW-0597">Phosphoprotein</keyword>
<proteinExistence type="predicted"/>
<dbReference type="Pfam" id="PF02518">
    <property type="entry name" value="HATPase_c"/>
    <property type="match status" value="1"/>
</dbReference>
<accession>A0A2M7FXV4</accession>
<gene>
    <name evidence="10" type="ORF">COW36_23025</name>
</gene>
<dbReference type="InterPro" id="IPR011495">
    <property type="entry name" value="Sig_transdc_His_kin_sub2_dim/P"/>
</dbReference>